<evidence type="ECO:0000256" key="2">
    <source>
        <dbReference type="ARBA" id="ARBA00011975"/>
    </source>
</evidence>
<keyword evidence="5 8" id="KW-0949">S-adenosyl-L-methionine</keyword>
<proteinExistence type="inferred from homology"/>
<comment type="caution">
    <text evidence="11">The sequence shown here is derived from an EMBL/GenBank/DDBJ whole genome shotgun (WGS) entry which is preliminary data.</text>
</comment>
<dbReference type="PANTHER" id="PTHR10629">
    <property type="entry name" value="CYTOSINE-SPECIFIC METHYLTRANSFERASE"/>
    <property type="match status" value="1"/>
</dbReference>
<dbReference type="InterPro" id="IPR057215">
    <property type="entry name" value="DUF7893"/>
</dbReference>
<dbReference type="GO" id="GO:0044027">
    <property type="term" value="P:negative regulation of gene expression via chromosomal CpG island methylation"/>
    <property type="evidence" value="ECO:0007669"/>
    <property type="project" value="TreeGrafter"/>
</dbReference>
<dbReference type="InterPro" id="IPR001025">
    <property type="entry name" value="BAH_dom"/>
</dbReference>
<evidence type="ECO:0000256" key="3">
    <source>
        <dbReference type="ARBA" id="ARBA00022603"/>
    </source>
</evidence>
<dbReference type="InterPro" id="IPR043151">
    <property type="entry name" value="BAH_sf"/>
</dbReference>
<name>A0A1V8SJF1_9PEZI</name>
<evidence type="ECO:0000256" key="9">
    <source>
        <dbReference type="SAM" id="MobiDB-lite"/>
    </source>
</evidence>
<dbReference type="SUPFAM" id="SSF53335">
    <property type="entry name" value="S-adenosyl-L-methionine-dependent methyltransferases"/>
    <property type="match status" value="1"/>
</dbReference>
<dbReference type="GO" id="GO:0003886">
    <property type="term" value="F:DNA (cytosine-5-)-methyltransferase activity"/>
    <property type="evidence" value="ECO:0007669"/>
    <property type="project" value="UniProtKB-EC"/>
</dbReference>
<evidence type="ECO:0000313" key="12">
    <source>
        <dbReference type="Proteomes" id="UP000192596"/>
    </source>
</evidence>
<dbReference type="InterPro" id="IPR029063">
    <property type="entry name" value="SAM-dependent_MTases_sf"/>
</dbReference>
<protein>
    <recommendedName>
        <fullName evidence="2">DNA (cytosine-5-)-methyltransferase</fullName>
        <ecNumber evidence="2">2.1.1.37</ecNumber>
    </recommendedName>
</protein>
<dbReference type="PROSITE" id="PS51679">
    <property type="entry name" value="SAM_MT_C5"/>
    <property type="match status" value="1"/>
</dbReference>
<evidence type="ECO:0000259" key="10">
    <source>
        <dbReference type="PROSITE" id="PS51038"/>
    </source>
</evidence>
<dbReference type="PRINTS" id="PR00105">
    <property type="entry name" value="C5METTRFRASE"/>
</dbReference>
<feature type="active site" evidence="8">
    <location>
        <position position="754"/>
    </location>
</feature>
<reference evidence="12" key="1">
    <citation type="submission" date="2017-03" db="EMBL/GenBank/DDBJ databases">
        <title>Genomes of endolithic fungi from Antarctica.</title>
        <authorList>
            <person name="Coleine C."/>
            <person name="Masonjones S."/>
            <person name="Stajich J.E."/>
        </authorList>
    </citation>
    <scope>NUCLEOTIDE SEQUENCE [LARGE SCALE GENOMIC DNA]</scope>
    <source>
        <strain evidence="12">CCFEE 5527</strain>
    </source>
</reference>
<feature type="region of interest" description="Disordered" evidence="9">
    <location>
        <begin position="1"/>
        <end position="86"/>
    </location>
</feature>
<evidence type="ECO:0000256" key="5">
    <source>
        <dbReference type="ARBA" id="ARBA00022691"/>
    </source>
</evidence>
<dbReference type="Gene3D" id="3.90.120.10">
    <property type="entry name" value="DNA Methylase, subunit A, domain 2"/>
    <property type="match status" value="1"/>
</dbReference>
<dbReference type="Proteomes" id="UP000192596">
    <property type="component" value="Unassembled WGS sequence"/>
</dbReference>
<dbReference type="STRING" id="1507870.A0A1V8SJF1"/>
<feature type="compositionally biased region" description="Polar residues" evidence="9">
    <location>
        <begin position="1081"/>
        <end position="1090"/>
    </location>
</feature>
<dbReference type="GO" id="GO:0032259">
    <property type="term" value="P:methylation"/>
    <property type="evidence" value="ECO:0007669"/>
    <property type="project" value="UniProtKB-KW"/>
</dbReference>
<dbReference type="OrthoDB" id="5376140at2759"/>
<keyword evidence="3 8" id="KW-0489">Methyltransferase</keyword>
<keyword evidence="6" id="KW-0238">DNA-binding</keyword>
<comment type="similarity">
    <text evidence="8">Belongs to the class I-like SAM-binding methyltransferase superfamily. C5-methyltransferase family.</text>
</comment>
<dbReference type="PANTHER" id="PTHR10629:SF54">
    <property type="entry name" value="DNA METHYLTRANSFERASE DIM-2"/>
    <property type="match status" value="1"/>
</dbReference>
<dbReference type="GO" id="GO:0003677">
    <property type="term" value="F:DNA binding"/>
    <property type="evidence" value="ECO:0007669"/>
    <property type="project" value="UniProtKB-KW"/>
</dbReference>
<dbReference type="InParanoid" id="A0A1V8SJF1"/>
<dbReference type="InterPro" id="IPR001525">
    <property type="entry name" value="C5_MeTfrase"/>
</dbReference>
<organism evidence="11 12">
    <name type="scientific">Cryoendolithus antarcticus</name>
    <dbReference type="NCBI Taxonomy" id="1507870"/>
    <lineage>
        <taxon>Eukaryota</taxon>
        <taxon>Fungi</taxon>
        <taxon>Dikarya</taxon>
        <taxon>Ascomycota</taxon>
        <taxon>Pezizomycotina</taxon>
        <taxon>Dothideomycetes</taxon>
        <taxon>Dothideomycetidae</taxon>
        <taxon>Cladosporiales</taxon>
        <taxon>Cladosporiaceae</taxon>
        <taxon>Cryoendolithus</taxon>
    </lineage>
</organism>
<dbReference type="Pfam" id="PF00145">
    <property type="entry name" value="DNA_methylase"/>
    <property type="match status" value="1"/>
</dbReference>
<evidence type="ECO:0000256" key="6">
    <source>
        <dbReference type="ARBA" id="ARBA00023125"/>
    </source>
</evidence>
<evidence type="ECO:0000256" key="4">
    <source>
        <dbReference type="ARBA" id="ARBA00022679"/>
    </source>
</evidence>
<keyword evidence="12" id="KW-1185">Reference proteome</keyword>
<dbReference type="EMBL" id="NAJO01000041">
    <property type="protein sequence ID" value="OQN99209.1"/>
    <property type="molecule type" value="Genomic_DNA"/>
</dbReference>
<dbReference type="AlphaFoldDB" id="A0A1V8SJF1"/>
<dbReference type="GO" id="GO:0003682">
    <property type="term" value="F:chromatin binding"/>
    <property type="evidence" value="ECO:0007669"/>
    <property type="project" value="InterPro"/>
</dbReference>
<feature type="region of interest" description="Disordered" evidence="9">
    <location>
        <begin position="1069"/>
        <end position="1090"/>
    </location>
</feature>
<dbReference type="InterPro" id="IPR050390">
    <property type="entry name" value="C5-Methyltransferase"/>
</dbReference>
<dbReference type="PROSITE" id="PS00094">
    <property type="entry name" value="C5_MTASE_1"/>
    <property type="match status" value="1"/>
</dbReference>
<comment type="subcellular location">
    <subcellularLocation>
        <location evidence="1">Nucleus</location>
    </subcellularLocation>
</comment>
<evidence type="ECO:0000256" key="7">
    <source>
        <dbReference type="ARBA" id="ARBA00023242"/>
    </source>
</evidence>
<dbReference type="Pfam" id="PF25423">
    <property type="entry name" value="DUF7893"/>
    <property type="match status" value="1"/>
</dbReference>
<dbReference type="Gene3D" id="3.40.50.150">
    <property type="entry name" value="Vaccinia Virus protein VP39"/>
    <property type="match status" value="1"/>
</dbReference>
<dbReference type="PROSITE" id="PS51038">
    <property type="entry name" value="BAH"/>
    <property type="match status" value="1"/>
</dbReference>
<dbReference type="GO" id="GO:0005634">
    <property type="term" value="C:nucleus"/>
    <property type="evidence" value="ECO:0007669"/>
    <property type="project" value="UniProtKB-SubCell"/>
</dbReference>
<dbReference type="EC" id="2.1.1.37" evidence="2"/>
<evidence type="ECO:0000256" key="8">
    <source>
        <dbReference type="PROSITE-ProRule" id="PRU01016"/>
    </source>
</evidence>
<feature type="compositionally biased region" description="Basic and acidic residues" evidence="9">
    <location>
        <begin position="1069"/>
        <end position="1079"/>
    </location>
</feature>
<evidence type="ECO:0000313" key="11">
    <source>
        <dbReference type="EMBL" id="OQN99209.1"/>
    </source>
</evidence>
<feature type="compositionally biased region" description="Basic residues" evidence="9">
    <location>
        <begin position="1"/>
        <end position="10"/>
    </location>
</feature>
<dbReference type="Gene3D" id="2.30.30.490">
    <property type="match status" value="1"/>
</dbReference>
<accession>A0A1V8SJF1</accession>
<dbReference type="InterPro" id="IPR018117">
    <property type="entry name" value="C5_DNA_meth_AS"/>
</dbReference>
<gene>
    <name evidence="11" type="ORF">B0A48_15058</name>
</gene>
<sequence>MPPTRQRRQSAKAAEAAISQEVEDRPWKRRKITRGDGVGPLERPTGVVRPQRSIVIDLDSDDDSASPAPAPAPAHNSSCESQAVDDAPPDRAIVRTYPPAQPSSWFSGWEAPKDVQQSSEADALDDLLSCPQGLEQPEEFNYIELSGFTIYRPPDVRLHHDMCALSRLQVLGIDKLLFNGVCSVGDQKHFVQGVPFGILTIDYDENVRFDTRKRACIQSFRGHRADVWYRLGEPADEYRRYYDPFNWLATFTAFFLEYLEQHGCELVTLADFRSRFFKWLQATYGSLPEFPAWHAQCKLKDFRSTVAANFDYLNKECHSLGLVPVQIWREVNPADLGAIPKQVNHELRTVVTYVVHHMFKHMYFGTHLKPTVTSDSLLRRMASRKRSMALTPLTSSPTMIPHFKEIATVTHPLDIRPGDVVEIPRDPGTPWRGLDTWFVYVQDVRGKYMDVIWLYHSSHTTLDESAYYPYQNELFISDNCRCGQDAEPVDQAIRRLNVKWFVTDPNSVSHTEFFVRQKYRSVHEDFVTLRSSDFTCECHLDNETAHWEECCATYSIGDYVLFREGINDDNILVPARVTAFDRVERKICLESLQCALGHAARPNELIETGNICAVSPTAIDRKCNVAKYRSRSAVKFPYDRDGGGDHYYIIDEATKVVPGTHMPSIAPMRGLGMFCGGGNFDRGLEECGAVEFKYALDWAEHALHSYRANVDDPATVSYFLGSVNDYLAQALKGSTKAGIATIGEVDLISAGSPCPGFSRMQPDKQSQKASHMSSLVASVVSYVDFYSPRYLVLENVVSMTNTLHFAKDQNVFTQIIAALVALGYQTQQFLMDAWSYGSSQQRSRVFIIASAPGLPPLEAPPHTHAHAKQVQKKGLGRASNGEIIGVRRDDWTPFAHVSTTAATADLPNIGDATVGLCPAFPDHRTTTEENAMSRDLLAQVPIRPYEMSLQRAVHRGLITSGSAYEWVKSYDPNSIRGRPDGKSYQRVSPNDLFPSLMTKLALQDGKNGISLHWEQPRALTVQEVRIAQGFRAHEVIIGSPGQQMKIVGNSVDRWVAFALGLELRKSWDARPKDEQERSGRGMQSVNVQPSPEQLQAISLEMDEVRAGGFRAIRRRLLTIEAASTVSGTSSRPTSTPVDANDTGTPCAMWEAKSASTTPSRGTLDGATEAHGLLTPIQREGSNMESAIMID</sequence>
<evidence type="ECO:0000256" key="1">
    <source>
        <dbReference type="ARBA" id="ARBA00004123"/>
    </source>
</evidence>
<keyword evidence="4 8" id="KW-0808">Transferase</keyword>
<keyword evidence="7" id="KW-0539">Nucleus</keyword>
<feature type="domain" description="BAH" evidence="10">
    <location>
        <begin position="413"/>
        <end position="530"/>
    </location>
</feature>